<organism evidence="2 3">
    <name type="scientific">Orbilia brochopaga</name>
    <dbReference type="NCBI Taxonomy" id="3140254"/>
    <lineage>
        <taxon>Eukaryota</taxon>
        <taxon>Fungi</taxon>
        <taxon>Dikarya</taxon>
        <taxon>Ascomycota</taxon>
        <taxon>Pezizomycotina</taxon>
        <taxon>Orbiliomycetes</taxon>
        <taxon>Orbiliales</taxon>
        <taxon>Orbiliaceae</taxon>
        <taxon>Orbilia</taxon>
    </lineage>
</organism>
<dbReference type="AlphaFoldDB" id="A0AAV9VAI9"/>
<proteinExistence type="predicted"/>
<feature type="region of interest" description="Disordered" evidence="1">
    <location>
        <begin position="61"/>
        <end position="89"/>
    </location>
</feature>
<dbReference type="EMBL" id="JAVHNQ010000002">
    <property type="protein sequence ID" value="KAK6354601.1"/>
    <property type="molecule type" value="Genomic_DNA"/>
</dbReference>
<keyword evidence="3" id="KW-1185">Reference proteome</keyword>
<evidence type="ECO:0000313" key="3">
    <source>
        <dbReference type="Proteomes" id="UP001375240"/>
    </source>
</evidence>
<evidence type="ECO:0000256" key="1">
    <source>
        <dbReference type="SAM" id="MobiDB-lite"/>
    </source>
</evidence>
<name>A0AAV9VAI9_9PEZI</name>
<comment type="caution">
    <text evidence="2">The sequence shown here is derived from an EMBL/GenBank/DDBJ whole genome shotgun (WGS) entry which is preliminary data.</text>
</comment>
<accession>A0AAV9VAI9</accession>
<evidence type="ECO:0000313" key="2">
    <source>
        <dbReference type="EMBL" id="KAK6354601.1"/>
    </source>
</evidence>
<sequence>MPCTATAFPFFDLYEESILCALPFEPTEAFWRARFQEMINEEYAIVRVAQIYRAEAKAELEQPASPDSMIERLRRKQKGDGVAMAQKSG</sequence>
<reference evidence="2 3" key="1">
    <citation type="submission" date="2019-10" db="EMBL/GenBank/DDBJ databases">
        <authorList>
            <person name="Palmer J.M."/>
        </authorList>
    </citation>
    <scope>NUCLEOTIDE SEQUENCE [LARGE SCALE GENOMIC DNA]</scope>
    <source>
        <strain evidence="2 3">TWF696</strain>
    </source>
</reference>
<gene>
    <name evidence="2" type="ORF">TWF696_003743</name>
</gene>
<dbReference type="Proteomes" id="UP001375240">
    <property type="component" value="Unassembled WGS sequence"/>
</dbReference>
<protein>
    <submittedName>
        <fullName evidence="2">Uncharacterized protein</fullName>
    </submittedName>
</protein>